<keyword evidence="3" id="KW-1185">Reference proteome</keyword>
<feature type="compositionally biased region" description="Low complexity" evidence="1">
    <location>
        <begin position="38"/>
        <end position="48"/>
    </location>
</feature>
<accession>A0AA37UKX0</accession>
<sequence length="90" mass="8845">MRSPGWRSRASTDPARGLTAAAGDEGEEGRSGAGGEGAADSCGAASEGHGVTVVREGFFRTGSSSTRVTGDEMEAGPSAGGGRRASCAQL</sequence>
<dbReference type="AlphaFoldDB" id="A0AA37UKX0"/>
<proteinExistence type="predicted"/>
<name>A0AA37UKX0_9MICO</name>
<gene>
    <name evidence="2" type="ORF">GCM10025875_00410</name>
</gene>
<evidence type="ECO:0000313" key="3">
    <source>
        <dbReference type="Proteomes" id="UP001157161"/>
    </source>
</evidence>
<dbReference type="Proteomes" id="UP001157161">
    <property type="component" value="Unassembled WGS sequence"/>
</dbReference>
<reference evidence="2" key="1">
    <citation type="journal article" date="2014" name="Int. J. Syst. Evol. Microbiol.">
        <title>Complete genome sequence of Corynebacterium casei LMG S-19264T (=DSM 44701T), isolated from a smear-ripened cheese.</title>
        <authorList>
            <consortium name="US DOE Joint Genome Institute (JGI-PGF)"/>
            <person name="Walter F."/>
            <person name="Albersmeier A."/>
            <person name="Kalinowski J."/>
            <person name="Ruckert C."/>
        </authorList>
    </citation>
    <scope>NUCLEOTIDE SEQUENCE</scope>
    <source>
        <strain evidence="2">NBRC 112290</strain>
    </source>
</reference>
<evidence type="ECO:0000313" key="2">
    <source>
        <dbReference type="EMBL" id="GMA30049.1"/>
    </source>
</evidence>
<reference evidence="2" key="2">
    <citation type="submission" date="2023-02" db="EMBL/GenBank/DDBJ databases">
        <authorList>
            <person name="Sun Q."/>
            <person name="Mori K."/>
        </authorList>
    </citation>
    <scope>NUCLEOTIDE SEQUENCE</scope>
    <source>
        <strain evidence="2">NBRC 112290</strain>
    </source>
</reference>
<protein>
    <submittedName>
        <fullName evidence="2">Uncharacterized protein</fullName>
    </submittedName>
</protein>
<organism evidence="2 3">
    <name type="scientific">Litorihabitans aurantiacus</name>
    <dbReference type="NCBI Taxonomy" id="1930061"/>
    <lineage>
        <taxon>Bacteria</taxon>
        <taxon>Bacillati</taxon>
        <taxon>Actinomycetota</taxon>
        <taxon>Actinomycetes</taxon>
        <taxon>Micrococcales</taxon>
        <taxon>Beutenbergiaceae</taxon>
        <taxon>Litorihabitans</taxon>
    </lineage>
</organism>
<evidence type="ECO:0000256" key="1">
    <source>
        <dbReference type="SAM" id="MobiDB-lite"/>
    </source>
</evidence>
<dbReference type="EMBL" id="BSUM01000001">
    <property type="protein sequence ID" value="GMA30049.1"/>
    <property type="molecule type" value="Genomic_DNA"/>
</dbReference>
<feature type="region of interest" description="Disordered" evidence="1">
    <location>
        <begin position="1"/>
        <end position="90"/>
    </location>
</feature>
<comment type="caution">
    <text evidence="2">The sequence shown here is derived from an EMBL/GenBank/DDBJ whole genome shotgun (WGS) entry which is preliminary data.</text>
</comment>